<dbReference type="eggNOG" id="KOG0242">
    <property type="taxonomic scope" value="Eukaryota"/>
</dbReference>
<dbReference type="EMBL" id="JH993100">
    <property type="protein sequence ID" value="EKX34930.1"/>
    <property type="molecule type" value="Genomic_DNA"/>
</dbReference>
<dbReference type="SUPFAM" id="SSF52540">
    <property type="entry name" value="P-loop containing nucleoside triphosphate hydrolases"/>
    <property type="match status" value="1"/>
</dbReference>
<name>L1IGH1_GUITC</name>
<dbReference type="InterPro" id="IPR001752">
    <property type="entry name" value="Kinesin_motor_dom"/>
</dbReference>
<feature type="non-terminal residue" evidence="7">
    <location>
        <position position="98"/>
    </location>
</feature>
<proteinExistence type="inferred from homology"/>
<evidence type="ECO:0000259" key="6">
    <source>
        <dbReference type="PROSITE" id="PS50067"/>
    </source>
</evidence>
<dbReference type="GO" id="GO:0009507">
    <property type="term" value="C:chloroplast"/>
    <property type="evidence" value="ECO:0007669"/>
    <property type="project" value="UniProtKB-SubCell"/>
</dbReference>
<dbReference type="PROSITE" id="PS00411">
    <property type="entry name" value="KINESIN_MOTOR_1"/>
    <property type="match status" value="1"/>
</dbReference>
<dbReference type="Gene3D" id="3.40.850.10">
    <property type="entry name" value="Kinesin motor domain"/>
    <property type="match status" value="1"/>
</dbReference>
<dbReference type="OMA" id="CIEAMRY"/>
<feature type="region of interest" description="Disordered" evidence="5">
    <location>
        <begin position="1"/>
        <end position="23"/>
    </location>
</feature>
<dbReference type="GO" id="GO:0007018">
    <property type="term" value="P:microtubule-based movement"/>
    <property type="evidence" value="ECO:0007669"/>
    <property type="project" value="InterPro"/>
</dbReference>
<evidence type="ECO:0000313" key="7">
    <source>
        <dbReference type="EMBL" id="EKX34930.1"/>
    </source>
</evidence>
<dbReference type="GO" id="GO:0008574">
    <property type="term" value="F:plus-end-directed microtubule motor activity"/>
    <property type="evidence" value="ECO:0007669"/>
    <property type="project" value="TreeGrafter"/>
</dbReference>
<dbReference type="InterPro" id="IPR036961">
    <property type="entry name" value="Kinesin_motor_dom_sf"/>
</dbReference>
<dbReference type="GO" id="GO:0005524">
    <property type="term" value="F:ATP binding"/>
    <property type="evidence" value="ECO:0007669"/>
    <property type="project" value="UniProtKB-KW"/>
</dbReference>
<dbReference type="InterPro" id="IPR027640">
    <property type="entry name" value="Kinesin-like_fam"/>
</dbReference>
<dbReference type="GO" id="GO:0005871">
    <property type="term" value="C:kinesin complex"/>
    <property type="evidence" value="ECO:0007669"/>
    <property type="project" value="TreeGrafter"/>
</dbReference>
<dbReference type="STRING" id="905079.L1IGH1"/>
<evidence type="ECO:0000256" key="3">
    <source>
        <dbReference type="ARBA" id="ARBA00022840"/>
    </source>
</evidence>
<feature type="domain" description="Kinesin motor" evidence="6">
    <location>
        <begin position="1"/>
        <end position="98"/>
    </location>
</feature>
<reference evidence="8" key="3">
    <citation type="submission" date="2016-03" db="UniProtKB">
        <authorList>
            <consortium name="EnsemblProtists"/>
        </authorList>
    </citation>
    <scope>IDENTIFICATION</scope>
</reference>
<dbReference type="GO" id="GO:0008017">
    <property type="term" value="F:microtubule binding"/>
    <property type="evidence" value="ECO:0007669"/>
    <property type="project" value="InterPro"/>
</dbReference>
<dbReference type="Pfam" id="PF00225">
    <property type="entry name" value="Kinesin"/>
    <property type="match status" value="1"/>
</dbReference>
<keyword evidence="2" id="KW-0547">Nucleotide-binding</keyword>
<keyword evidence="9" id="KW-1185">Reference proteome</keyword>
<comment type="caution">
    <text evidence="4">Lacks conserved residue(s) required for the propagation of feature annotation.</text>
</comment>
<comment type="subcellular location">
    <subcellularLocation>
        <location evidence="1">Plastid</location>
        <location evidence="1">Chloroplast</location>
    </subcellularLocation>
</comment>
<dbReference type="RefSeq" id="XP_005821910.1">
    <property type="nucleotide sequence ID" value="XM_005821853.1"/>
</dbReference>
<sequence>GKLNFVDLAGNEDGKKGGSQSKNLDTNCISHSLQSLGSVLHALNSHAAQIPYKETKITQLLQDSMNPSSSVMVMTCIAPHPKFYQDTHNSLCYANKAR</sequence>
<dbReference type="InterPro" id="IPR019821">
    <property type="entry name" value="Kinesin_motor_CS"/>
</dbReference>
<gene>
    <name evidence="7" type="ORF">GUITHDRAFT_53984</name>
</gene>
<dbReference type="EnsemblProtists" id="EKX34930">
    <property type="protein sequence ID" value="EKX34930"/>
    <property type="gene ID" value="GUITHDRAFT_53984"/>
</dbReference>
<feature type="non-terminal residue" evidence="7">
    <location>
        <position position="1"/>
    </location>
</feature>
<dbReference type="GeneID" id="17291683"/>
<evidence type="ECO:0000313" key="8">
    <source>
        <dbReference type="EnsemblProtists" id="EKX34930"/>
    </source>
</evidence>
<reference evidence="7 9" key="1">
    <citation type="journal article" date="2012" name="Nature">
        <title>Algal genomes reveal evolutionary mosaicism and the fate of nucleomorphs.</title>
        <authorList>
            <consortium name="DOE Joint Genome Institute"/>
            <person name="Curtis B.A."/>
            <person name="Tanifuji G."/>
            <person name="Burki F."/>
            <person name="Gruber A."/>
            <person name="Irimia M."/>
            <person name="Maruyama S."/>
            <person name="Arias M.C."/>
            <person name="Ball S.G."/>
            <person name="Gile G.H."/>
            <person name="Hirakawa Y."/>
            <person name="Hopkins J.F."/>
            <person name="Kuo A."/>
            <person name="Rensing S.A."/>
            <person name="Schmutz J."/>
            <person name="Symeonidi A."/>
            <person name="Elias M."/>
            <person name="Eveleigh R.J."/>
            <person name="Herman E.K."/>
            <person name="Klute M.J."/>
            <person name="Nakayama T."/>
            <person name="Obornik M."/>
            <person name="Reyes-Prieto A."/>
            <person name="Armbrust E.V."/>
            <person name="Aves S.J."/>
            <person name="Beiko R.G."/>
            <person name="Coutinho P."/>
            <person name="Dacks J.B."/>
            <person name="Durnford D.G."/>
            <person name="Fast N.M."/>
            <person name="Green B.R."/>
            <person name="Grisdale C.J."/>
            <person name="Hempel F."/>
            <person name="Henrissat B."/>
            <person name="Hoppner M.P."/>
            <person name="Ishida K."/>
            <person name="Kim E."/>
            <person name="Koreny L."/>
            <person name="Kroth P.G."/>
            <person name="Liu Y."/>
            <person name="Malik S.B."/>
            <person name="Maier U.G."/>
            <person name="McRose D."/>
            <person name="Mock T."/>
            <person name="Neilson J.A."/>
            <person name="Onodera N.T."/>
            <person name="Poole A.M."/>
            <person name="Pritham E.J."/>
            <person name="Richards T.A."/>
            <person name="Rocap G."/>
            <person name="Roy S.W."/>
            <person name="Sarai C."/>
            <person name="Schaack S."/>
            <person name="Shirato S."/>
            <person name="Slamovits C.H."/>
            <person name="Spencer D.F."/>
            <person name="Suzuki S."/>
            <person name="Worden A.Z."/>
            <person name="Zauner S."/>
            <person name="Barry K."/>
            <person name="Bell C."/>
            <person name="Bharti A.K."/>
            <person name="Crow J.A."/>
            <person name="Grimwood J."/>
            <person name="Kramer R."/>
            <person name="Lindquist E."/>
            <person name="Lucas S."/>
            <person name="Salamov A."/>
            <person name="McFadden G.I."/>
            <person name="Lane C.E."/>
            <person name="Keeling P.J."/>
            <person name="Gray M.W."/>
            <person name="Grigoriev I.V."/>
            <person name="Archibald J.M."/>
        </authorList>
    </citation>
    <scope>NUCLEOTIDE SEQUENCE</scope>
    <source>
        <strain evidence="7 9">CCMP2712</strain>
    </source>
</reference>
<accession>L1IGH1</accession>
<evidence type="ECO:0000313" key="9">
    <source>
        <dbReference type="Proteomes" id="UP000011087"/>
    </source>
</evidence>
<keyword evidence="3" id="KW-0067">ATP-binding</keyword>
<dbReference type="PROSITE" id="PS50067">
    <property type="entry name" value="KINESIN_MOTOR_2"/>
    <property type="match status" value="1"/>
</dbReference>
<comment type="similarity">
    <text evidence="4">Belongs to the TRAFAC class myosin-kinesin ATPase superfamily. Kinesin family.</text>
</comment>
<evidence type="ECO:0000256" key="5">
    <source>
        <dbReference type="SAM" id="MobiDB-lite"/>
    </source>
</evidence>
<protein>
    <recommendedName>
        <fullName evidence="6">Kinesin motor domain-containing protein</fullName>
    </recommendedName>
</protein>
<dbReference type="KEGG" id="gtt:GUITHDRAFT_53984"/>
<dbReference type="InterPro" id="IPR027417">
    <property type="entry name" value="P-loop_NTPase"/>
</dbReference>
<evidence type="ECO:0000256" key="4">
    <source>
        <dbReference type="PROSITE-ProRule" id="PRU00283"/>
    </source>
</evidence>
<organism evidence="7">
    <name type="scientific">Guillardia theta (strain CCMP2712)</name>
    <name type="common">Cryptophyte</name>
    <dbReference type="NCBI Taxonomy" id="905079"/>
    <lineage>
        <taxon>Eukaryota</taxon>
        <taxon>Cryptophyceae</taxon>
        <taxon>Pyrenomonadales</taxon>
        <taxon>Geminigeraceae</taxon>
        <taxon>Guillardia</taxon>
    </lineage>
</organism>
<evidence type="ECO:0000256" key="1">
    <source>
        <dbReference type="ARBA" id="ARBA00004229"/>
    </source>
</evidence>
<dbReference type="PANTHER" id="PTHR24115:SF1000">
    <property type="entry name" value="KINESIN-LIKE PROTEIN KIF22"/>
    <property type="match status" value="1"/>
</dbReference>
<dbReference type="GO" id="GO:0005874">
    <property type="term" value="C:microtubule"/>
    <property type="evidence" value="ECO:0007669"/>
    <property type="project" value="TreeGrafter"/>
</dbReference>
<evidence type="ECO:0000256" key="2">
    <source>
        <dbReference type="ARBA" id="ARBA00022741"/>
    </source>
</evidence>
<reference evidence="9" key="2">
    <citation type="submission" date="2012-11" db="EMBL/GenBank/DDBJ databases">
        <authorList>
            <person name="Kuo A."/>
            <person name="Curtis B.A."/>
            <person name="Tanifuji G."/>
            <person name="Burki F."/>
            <person name="Gruber A."/>
            <person name="Irimia M."/>
            <person name="Maruyama S."/>
            <person name="Arias M.C."/>
            <person name="Ball S.G."/>
            <person name="Gile G.H."/>
            <person name="Hirakawa Y."/>
            <person name="Hopkins J.F."/>
            <person name="Rensing S.A."/>
            <person name="Schmutz J."/>
            <person name="Symeonidi A."/>
            <person name="Elias M."/>
            <person name="Eveleigh R.J."/>
            <person name="Herman E.K."/>
            <person name="Klute M.J."/>
            <person name="Nakayama T."/>
            <person name="Obornik M."/>
            <person name="Reyes-Prieto A."/>
            <person name="Armbrust E.V."/>
            <person name="Aves S.J."/>
            <person name="Beiko R.G."/>
            <person name="Coutinho P."/>
            <person name="Dacks J.B."/>
            <person name="Durnford D.G."/>
            <person name="Fast N.M."/>
            <person name="Green B.R."/>
            <person name="Grisdale C."/>
            <person name="Hempe F."/>
            <person name="Henrissat B."/>
            <person name="Hoppner M.P."/>
            <person name="Ishida K.-I."/>
            <person name="Kim E."/>
            <person name="Koreny L."/>
            <person name="Kroth P.G."/>
            <person name="Liu Y."/>
            <person name="Malik S.-B."/>
            <person name="Maier U.G."/>
            <person name="McRose D."/>
            <person name="Mock T."/>
            <person name="Neilson J.A."/>
            <person name="Onodera N.T."/>
            <person name="Poole A.M."/>
            <person name="Pritham E.J."/>
            <person name="Richards T.A."/>
            <person name="Rocap G."/>
            <person name="Roy S.W."/>
            <person name="Sarai C."/>
            <person name="Schaack S."/>
            <person name="Shirato S."/>
            <person name="Slamovits C.H."/>
            <person name="Spencer D.F."/>
            <person name="Suzuki S."/>
            <person name="Worden A.Z."/>
            <person name="Zauner S."/>
            <person name="Barry K."/>
            <person name="Bell C."/>
            <person name="Bharti A.K."/>
            <person name="Crow J.A."/>
            <person name="Grimwood J."/>
            <person name="Kramer R."/>
            <person name="Lindquist E."/>
            <person name="Lucas S."/>
            <person name="Salamov A."/>
            <person name="McFadden G.I."/>
            <person name="Lane C.E."/>
            <person name="Keeling P.J."/>
            <person name="Gray M.W."/>
            <person name="Grigoriev I.V."/>
            <person name="Archibald J.M."/>
        </authorList>
    </citation>
    <scope>NUCLEOTIDE SEQUENCE</scope>
    <source>
        <strain evidence="9">CCMP2712</strain>
    </source>
</reference>
<dbReference type="HOGENOM" id="CLU_2339931_0_0_1"/>
<dbReference type="PaxDb" id="55529-EKX34930"/>
<dbReference type="PANTHER" id="PTHR24115">
    <property type="entry name" value="KINESIN-RELATED"/>
    <property type="match status" value="1"/>
</dbReference>
<dbReference type="AlphaFoldDB" id="L1IGH1"/>
<dbReference type="OrthoDB" id="3176171at2759"/>
<dbReference type="GO" id="GO:0016887">
    <property type="term" value="F:ATP hydrolysis activity"/>
    <property type="evidence" value="ECO:0007669"/>
    <property type="project" value="TreeGrafter"/>
</dbReference>
<dbReference type="PRINTS" id="PR00380">
    <property type="entry name" value="KINESINHEAVY"/>
</dbReference>
<dbReference type="Proteomes" id="UP000011087">
    <property type="component" value="Unassembled WGS sequence"/>
</dbReference>